<dbReference type="InterPro" id="IPR054569">
    <property type="entry name" value="NNH2"/>
</dbReference>
<evidence type="ECO:0000256" key="2">
    <source>
        <dbReference type="ARBA" id="ARBA00022738"/>
    </source>
</evidence>
<feature type="domain" description="NACHT" evidence="3">
    <location>
        <begin position="288"/>
        <end position="413"/>
    </location>
</feature>
<evidence type="ECO:0000256" key="1">
    <source>
        <dbReference type="ARBA" id="ARBA00022549"/>
    </source>
</evidence>
<evidence type="ECO:0000259" key="3">
    <source>
        <dbReference type="PROSITE" id="PS50837"/>
    </source>
</evidence>
<dbReference type="SUPFAM" id="SSF52540">
    <property type="entry name" value="P-loop containing nucleoside triphosphate hydrolases"/>
    <property type="match status" value="1"/>
</dbReference>
<dbReference type="Pfam" id="PF22734">
    <property type="entry name" value="NNH2"/>
    <property type="match status" value="1"/>
</dbReference>
<dbReference type="PROSITE" id="PS50837">
    <property type="entry name" value="NACHT"/>
    <property type="match status" value="1"/>
</dbReference>
<dbReference type="PANTHER" id="PTHR46844:SF1">
    <property type="entry name" value="SLR5058 PROTEIN"/>
    <property type="match status" value="1"/>
</dbReference>
<accession>A0ABU8YIJ7</accession>
<dbReference type="Gene3D" id="1.25.10.10">
    <property type="entry name" value="Leucine-rich Repeat Variant"/>
    <property type="match status" value="1"/>
</dbReference>
<evidence type="ECO:0000313" key="4">
    <source>
        <dbReference type="EMBL" id="MEK0184189.1"/>
    </source>
</evidence>
<dbReference type="Proteomes" id="UP001384579">
    <property type="component" value="Unassembled WGS sequence"/>
</dbReference>
<dbReference type="InterPro" id="IPR027417">
    <property type="entry name" value="P-loop_NTPase"/>
</dbReference>
<dbReference type="InterPro" id="IPR011989">
    <property type="entry name" value="ARM-like"/>
</dbReference>
<dbReference type="InterPro" id="IPR007111">
    <property type="entry name" value="NACHT_NTPase"/>
</dbReference>
<dbReference type="Pfam" id="PF13646">
    <property type="entry name" value="HEAT_2"/>
    <property type="match status" value="2"/>
</dbReference>
<name>A0ABU8YIJ7_9CYAN</name>
<dbReference type="SUPFAM" id="SSF48371">
    <property type="entry name" value="ARM repeat"/>
    <property type="match status" value="1"/>
</dbReference>
<evidence type="ECO:0000313" key="5">
    <source>
        <dbReference type="Proteomes" id="UP001384579"/>
    </source>
</evidence>
<dbReference type="PANTHER" id="PTHR46844">
    <property type="entry name" value="SLR5058 PROTEIN"/>
    <property type="match status" value="1"/>
</dbReference>
<comment type="caution">
    <text evidence="4">The sequence shown here is derived from an EMBL/GenBank/DDBJ whole genome shotgun (WGS) entry which is preliminary data.</text>
</comment>
<keyword evidence="1" id="KW-0042">Antenna complex</keyword>
<dbReference type="InterPro" id="IPR016024">
    <property type="entry name" value="ARM-type_fold"/>
</dbReference>
<keyword evidence="2" id="KW-0605">Phycobilisome</keyword>
<organism evidence="4 5">
    <name type="scientific">Microcoleus anatoxicus PTRS2</name>
    <dbReference type="NCBI Taxonomy" id="2705321"/>
    <lineage>
        <taxon>Bacteria</taxon>
        <taxon>Bacillati</taxon>
        <taxon>Cyanobacteriota</taxon>
        <taxon>Cyanophyceae</taxon>
        <taxon>Oscillatoriophycideae</taxon>
        <taxon>Oscillatoriales</taxon>
        <taxon>Microcoleaceae</taxon>
        <taxon>Microcoleus</taxon>
        <taxon>Microcoleus anatoxicus</taxon>
    </lineage>
</organism>
<sequence>MIDWLVVWGVTQGVGILVKPILEDLAVDGAKDLVKDFFKDSLKNVLFGEKDPRQVAAGKALKKFLELVQQQLKISGLSPEQIKLYIKDVKKFISNKSVKEILGKAFESDRESLDAELLEPTWTQLDLAALPARFKWQTIANQYLAEVQEILFDSKDLRDILNAQNLDSIQKNTQEIAGIIPDFDLRQYQEALCERYSNLDLSSVDSNTHDYREKLKVWQIFIFQDVRLIYESFLPQAYEIPKEHQRRLEDSDRLEAIALENLEKYRHGYFSGPIVSVLDVINDKSNYPYIVILGDPGAGKSTVLQYLALTWARSPLNSVTSLPIPLLIELRIYIRNLESGHCQNFLEFCHKNSGFICDLNQHQLHEQLKTGEAVVMFDGLDEIFDSGKREDVITAIHRFTNKYPRVRVIVTSRIIGYKPQRLQDAQFHHFILQDLNPAQIQDFVQRWHDLTFTDVREKVRICDRMKKALEYSSTIQDLARNPLLLTIMAILNRSQELPRDRAELYNQASRILLYQWDVERSLIEDSRLDPKTIDAKDKQEMLRRVAWKMQAAPEGLAGNIISAEDLEDILIKYLKDKDFDQPRNRAKLIINQLRTRNFILCYLGADSYGFIHRTFLEYFCASQVVNRVQALELSLDELKAEVFGPHWDDESWQEVLCLIAGLIAGKLTGELIQFLIEQDGEAQKFTNLFLAAKCLDEVRDRKEIAAVDSQLLKHLKELTKYDLNYYYEPYEEDANLVKEIRTTAVSAIAFAWKNNPKTLPWLKQRAQSDDNSDVRSAAVQELARGWKDDPKTLPFLKQRAQSDDNSDVRSAAVQELARGWKDDPETLPFLKQRAQSDDDWAVRSAAVQELARGWKDDPETLPIVKQSAQSDNNWAVRSAAVQELARGWKDDPETLPWLKQLAQSDDNSAVR</sequence>
<dbReference type="Gene3D" id="3.40.50.300">
    <property type="entry name" value="P-loop containing nucleotide triphosphate hydrolases"/>
    <property type="match status" value="1"/>
</dbReference>
<proteinExistence type="predicted"/>
<protein>
    <submittedName>
        <fullName evidence="4">HEAT repeat domain-containing protein</fullName>
    </submittedName>
</protein>
<reference evidence="4 5" key="1">
    <citation type="journal article" date="2020" name="Harmful Algae">
        <title>Molecular and morphological characterization of a novel dihydroanatoxin-a producing Microcoleus species (cyanobacteria) from the Russian River, California, USA.</title>
        <authorList>
            <person name="Conklin K.Y."/>
            <person name="Stancheva R."/>
            <person name="Otten T.G."/>
            <person name="Fadness R."/>
            <person name="Boyer G.L."/>
            <person name="Read B."/>
            <person name="Zhang X."/>
            <person name="Sheath R.G."/>
        </authorList>
    </citation>
    <scope>NUCLEOTIDE SEQUENCE [LARGE SCALE GENOMIC DNA]</scope>
    <source>
        <strain evidence="4 5">PTRS2</strain>
    </source>
</reference>
<dbReference type="RefSeq" id="WP_340541269.1">
    <property type="nucleotide sequence ID" value="NZ_JBBLXS010000038.1"/>
</dbReference>
<keyword evidence="5" id="KW-1185">Reference proteome</keyword>
<feature type="non-terminal residue" evidence="4">
    <location>
        <position position="911"/>
    </location>
</feature>
<gene>
    <name evidence="4" type="ORF">WMG39_04915</name>
</gene>
<dbReference type="Pfam" id="PF05729">
    <property type="entry name" value="NACHT"/>
    <property type="match status" value="1"/>
</dbReference>
<dbReference type="EMBL" id="JBBLXS010000038">
    <property type="protein sequence ID" value="MEK0184189.1"/>
    <property type="molecule type" value="Genomic_DNA"/>
</dbReference>